<evidence type="ECO:0000256" key="10">
    <source>
        <dbReference type="SAM" id="Phobius"/>
    </source>
</evidence>
<dbReference type="SMART" id="SM00369">
    <property type="entry name" value="LRR_TYP"/>
    <property type="match status" value="3"/>
</dbReference>
<dbReference type="Pfam" id="PF00560">
    <property type="entry name" value="LRR_1"/>
    <property type="match status" value="2"/>
</dbReference>
<organism evidence="12 13">
    <name type="scientific">Escallonia rubra</name>
    <dbReference type="NCBI Taxonomy" id="112253"/>
    <lineage>
        <taxon>Eukaryota</taxon>
        <taxon>Viridiplantae</taxon>
        <taxon>Streptophyta</taxon>
        <taxon>Embryophyta</taxon>
        <taxon>Tracheophyta</taxon>
        <taxon>Spermatophyta</taxon>
        <taxon>Magnoliopsida</taxon>
        <taxon>eudicotyledons</taxon>
        <taxon>Gunneridae</taxon>
        <taxon>Pentapetalae</taxon>
        <taxon>asterids</taxon>
        <taxon>campanulids</taxon>
        <taxon>Escalloniales</taxon>
        <taxon>Escalloniaceae</taxon>
        <taxon>Escallonia</taxon>
    </lineage>
</organism>
<dbReference type="FunFam" id="3.80.10.10:FF:000383">
    <property type="entry name" value="Leucine-rich repeat receptor protein kinase EMS1"/>
    <property type="match status" value="1"/>
</dbReference>
<dbReference type="GO" id="GO:0006952">
    <property type="term" value="P:defense response"/>
    <property type="evidence" value="ECO:0007669"/>
    <property type="project" value="UniProtKB-ARBA"/>
</dbReference>
<dbReference type="InterPro" id="IPR032675">
    <property type="entry name" value="LRR_dom_sf"/>
</dbReference>
<keyword evidence="8 10" id="KW-0472">Membrane</keyword>
<dbReference type="InterPro" id="IPR011009">
    <property type="entry name" value="Kinase-like_dom_sf"/>
</dbReference>
<evidence type="ECO:0000256" key="4">
    <source>
        <dbReference type="ARBA" id="ARBA00022692"/>
    </source>
</evidence>
<dbReference type="FunFam" id="3.80.10.10:FF:000041">
    <property type="entry name" value="LRR receptor-like serine/threonine-protein kinase ERECTA"/>
    <property type="match status" value="1"/>
</dbReference>
<keyword evidence="4 10" id="KW-0812">Transmembrane</keyword>
<evidence type="ECO:0000256" key="2">
    <source>
        <dbReference type="ARBA" id="ARBA00022475"/>
    </source>
</evidence>
<dbReference type="PANTHER" id="PTHR27008">
    <property type="entry name" value="OS04G0122200 PROTEIN"/>
    <property type="match status" value="1"/>
</dbReference>
<comment type="caution">
    <text evidence="12">The sequence shown here is derived from an EMBL/GenBank/DDBJ whole genome shotgun (WGS) entry which is preliminary data.</text>
</comment>
<dbReference type="Pfam" id="PF13855">
    <property type="entry name" value="LRR_8"/>
    <property type="match status" value="2"/>
</dbReference>
<dbReference type="InterPro" id="IPR051809">
    <property type="entry name" value="Plant_receptor-like_S/T_kinase"/>
</dbReference>
<dbReference type="AlphaFoldDB" id="A0AA88UFE5"/>
<dbReference type="SUPFAM" id="SSF52058">
    <property type="entry name" value="L domain-like"/>
    <property type="match status" value="1"/>
</dbReference>
<evidence type="ECO:0000256" key="1">
    <source>
        <dbReference type="ARBA" id="ARBA00004236"/>
    </source>
</evidence>
<feature type="domain" description="Protein kinase" evidence="11">
    <location>
        <begin position="391"/>
        <end position="502"/>
    </location>
</feature>
<feature type="transmembrane region" description="Helical" evidence="10">
    <location>
        <begin position="333"/>
        <end position="355"/>
    </location>
</feature>
<dbReference type="SUPFAM" id="SSF56112">
    <property type="entry name" value="Protein kinase-like (PK-like)"/>
    <property type="match status" value="1"/>
</dbReference>
<dbReference type="Gene3D" id="3.30.200.20">
    <property type="entry name" value="Phosphorylase Kinase, domain 1"/>
    <property type="match status" value="1"/>
</dbReference>
<dbReference type="GO" id="GO:0051707">
    <property type="term" value="P:response to other organism"/>
    <property type="evidence" value="ECO:0007669"/>
    <property type="project" value="UniProtKB-ARBA"/>
</dbReference>
<dbReference type="InterPro" id="IPR003591">
    <property type="entry name" value="Leu-rich_rpt_typical-subtyp"/>
</dbReference>
<dbReference type="EMBL" id="JAVXUO010001424">
    <property type="protein sequence ID" value="KAK2982530.1"/>
    <property type="molecule type" value="Genomic_DNA"/>
</dbReference>
<proteinExistence type="predicted"/>
<reference evidence="12" key="1">
    <citation type="submission" date="2022-12" db="EMBL/GenBank/DDBJ databases">
        <title>Draft genome assemblies for two species of Escallonia (Escalloniales).</title>
        <authorList>
            <person name="Chanderbali A."/>
            <person name="Dervinis C."/>
            <person name="Anghel I."/>
            <person name="Soltis D."/>
            <person name="Soltis P."/>
            <person name="Zapata F."/>
        </authorList>
    </citation>
    <scope>NUCLEOTIDE SEQUENCE</scope>
    <source>
        <strain evidence="12">UCBG92.1500</strain>
        <tissue evidence="12">Leaf</tissue>
    </source>
</reference>
<protein>
    <recommendedName>
        <fullName evidence="11">Protein kinase domain-containing protein</fullName>
    </recommendedName>
</protein>
<evidence type="ECO:0000256" key="9">
    <source>
        <dbReference type="ARBA" id="ARBA00023180"/>
    </source>
</evidence>
<sequence>MLTGNVPTFLGELTLLQRLQLGPNLLTNEPSLGLSFLTSLTNCRSLNTLVIGSNRLDGVLPNSIGNLSTTLELLEATGSHINGMIPSEIGNLSNLVTLALGNNDLTGSIPETIGKLQKIQQLQVYDTAIHGLIPDNICKLTNLGELNSMNTKLYGSIPSCLGNLSSLRRLQLGSNALTSTMPSTLGSLKDILLLNLSSNFLSGPLPQEIGSMESIVELQLSGNQFSGNITNSIGEFQNWVNLSLSRNRLQGPIPESFADLVSLESLDLSLNNLSGTIHKSLEKLLHLGYLNVSFNELSAGSYIGTDPLCGAAQFHVKACKGNKHTGFSKTKIFMVYTLPSITLIIIAVAIAIGLLTQRARNTHLLVRENSPIHPFNWRISYYEILQATNNFSEDNLLGRRSIGLTYKGIFHNGMVAAVKVFNLQLQAAFKSFEAECEALRNIRHRNLVKVISSCSNPDFKALVLIYMPNGNLEKWLYTHNYFLDIDQRIGIMIDSLKLTEVL</sequence>
<gene>
    <name evidence="12" type="ORF">RJ640_023746</name>
</gene>
<dbReference type="Proteomes" id="UP001187471">
    <property type="component" value="Unassembled WGS sequence"/>
</dbReference>
<evidence type="ECO:0000313" key="12">
    <source>
        <dbReference type="EMBL" id="KAK2982530.1"/>
    </source>
</evidence>
<evidence type="ECO:0000256" key="6">
    <source>
        <dbReference type="ARBA" id="ARBA00022737"/>
    </source>
</evidence>
<dbReference type="InterPro" id="IPR001245">
    <property type="entry name" value="Ser-Thr/Tyr_kinase_cat_dom"/>
</dbReference>
<keyword evidence="6" id="KW-0677">Repeat</keyword>
<dbReference type="Pfam" id="PF07714">
    <property type="entry name" value="PK_Tyr_Ser-Thr"/>
    <property type="match status" value="1"/>
</dbReference>
<keyword evidence="3" id="KW-0433">Leucine-rich repeat</keyword>
<dbReference type="GO" id="GO:0005524">
    <property type="term" value="F:ATP binding"/>
    <property type="evidence" value="ECO:0007669"/>
    <property type="project" value="InterPro"/>
</dbReference>
<keyword evidence="2" id="KW-1003">Cell membrane</keyword>
<evidence type="ECO:0000256" key="8">
    <source>
        <dbReference type="ARBA" id="ARBA00023136"/>
    </source>
</evidence>
<evidence type="ECO:0000313" key="13">
    <source>
        <dbReference type="Proteomes" id="UP001187471"/>
    </source>
</evidence>
<evidence type="ECO:0000259" key="11">
    <source>
        <dbReference type="PROSITE" id="PS50011"/>
    </source>
</evidence>
<dbReference type="PANTHER" id="PTHR27008:SF585">
    <property type="entry name" value="PROTEIN KINASE DOMAIN-CONTAINING PROTEIN"/>
    <property type="match status" value="1"/>
</dbReference>
<dbReference type="PROSITE" id="PS50011">
    <property type="entry name" value="PROTEIN_KINASE_DOM"/>
    <property type="match status" value="1"/>
</dbReference>
<dbReference type="InterPro" id="IPR001611">
    <property type="entry name" value="Leu-rich_rpt"/>
</dbReference>
<accession>A0AA88UFE5</accession>
<evidence type="ECO:0000256" key="5">
    <source>
        <dbReference type="ARBA" id="ARBA00022729"/>
    </source>
</evidence>
<name>A0AA88UFE5_9ASTE</name>
<dbReference type="Gene3D" id="3.80.10.10">
    <property type="entry name" value="Ribonuclease Inhibitor"/>
    <property type="match status" value="1"/>
</dbReference>
<keyword evidence="9" id="KW-0325">Glycoprotein</keyword>
<keyword evidence="13" id="KW-1185">Reference proteome</keyword>
<dbReference type="FunFam" id="3.30.200.20:FF:000661">
    <property type="entry name" value="Serine-threonine protein kinase plant-type"/>
    <property type="match status" value="1"/>
</dbReference>
<dbReference type="GO" id="GO:0004672">
    <property type="term" value="F:protein kinase activity"/>
    <property type="evidence" value="ECO:0007669"/>
    <property type="project" value="InterPro"/>
</dbReference>
<evidence type="ECO:0000256" key="3">
    <source>
        <dbReference type="ARBA" id="ARBA00022614"/>
    </source>
</evidence>
<comment type="subcellular location">
    <subcellularLocation>
        <location evidence="1">Cell membrane</location>
    </subcellularLocation>
</comment>
<dbReference type="InterPro" id="IPR000719">
    <property type="entry name" value="Prot_kinase_dom"/>
</dbReference>
<keyword evidence="7 10" id="KW-1133">Transmembrane helix</keyword>
<dbReference type="GO" id="GO:0005886">
    <property type="term" value="C:plasma membrane"/>
    <property type="evidence" value="ECO:0007669"/>
    <property type="project" value="UniProtKB-SubCell"/>
</dbReference>
<evidence type="ECO:0000256" key="7">
    <source>
        <dbReference type="ARBA" id="ARBA00022989"/>
    </source>
</evidence>
<keyword evidence="5" id="KW-0732">Signal</keyword>